<evidence type="ECO:0000313" key="7">
    <source>
        <dbReference type="EMBL" id="NKE43661.1"/>
    </source>
</evidence>
<evidence type="ECO:0000256" key="5">
    <source>
        <dbReference type="SAM" id="Phobius"/>
    </source>
</evidence>
<dbReference type="PANTHER" id="PTHR10434">
    <property type="entry name" value="1-ACYL-SN-GLYCEROL-3-PHOSPHATE ACYLTRANSFERASE"/>
    <property type="match status" value="1"/>
</dbReference>
<dbReference type="GO" id="GO:0016746">
    <property type="term" value="F:acyltransferase activity"/>
    <property type="evidence" value="ECO:0007669"/>
    <property type="project" value="UniProtKB-KW"/>
</dbReference>
<keyword evidence="5" id="KW-0812">Transmembrane</keyword>
<dbReference type="Pfam" id="PF01553">
    <property type="entry name" value="Acyltransferase"/>
    <property type="match status" value="1"/>
</dbReference>
<protein>
    <submittedName>
        <fullName evidence="7">1-acyl-sn-glycerol-3-phosphate acyltransferase</fullName>
    </submittedName>
</protein>
<dbReference type="EMBL" id="JAAVTX010000001">
    <property type="protein sequence ID" value="NKE43661.1"/>
    <property type="molecule type" value="Genomic_DNA"/>
</dbReference>
<dbReference type="RefSeq" id="WP_168046840.1">
    <property type="nucleotide sequence ID" value="NZ_JAATJR010000001.1"/>
</dbReference>
<dbReference type="SMART" id="SM00563">
    <property type="entry name" value="PlsC"/>
    <property type="match status" value="1"/>
</dbReference>
<proteinExistence type="predicted"/>
<keyword evidence="2" id="KW-0808">Transferase</keyword>
<evidence type="ECO:0000256" key="4">
    <source>
        <dbReference type="SAM" id="MobiDB-lite"/>
    </source>
</evidence>
<dbReference type="InterPro" id="IPR002123">
    <property type="entry name" value="Plipid/glycerol_acylTrfase"/>
</dbReference>
<evidence type="ECO:0000259" key="6">
    <source>
        <dbReference type="SMART" id="SM00563"/>
    </source>
</evidence>
<gene>
    <name evidence="7" type="ORF">HB662_02660</name>
</gene>
<dbReference type="SUPFAM" id="SSF69593">
    <property type="entry name" value="Glycerol-3-phosphate (1)-acyltransferase"/>
    <property type="match status" value="1"/>
</dbReference>
<organism evidence="7 8">
    <name type="scientific">Falsiroseomonas frigidaquae</name>
    <dbReference type="NCBI Taxonomy" id="487318"/>
    <lineage>
        <taxon>Bacteria</taxon>
        <taxon>Pseudomonadati</taxon>
        <taxon>Pseudomonadota</taxon>
        <taxon>Alphaproteobacteria</taxon>
        <taxon>Acetobacterales</taxon>
        <taxon>Roseomonadaceae</taxon>
        <taxon>Falsiroseomonas</taxon>
    </lineage>
</organism>
<keyword evidence="3 7" id="KW-0012">Acyltransferase</keyword>
<feature type="transmembrane region" description="Helical" evidence="5">
    <location>
        <begin position="7"/>
        <end position="29"/>
    </location>
</feature>
<keyword evidence="8" id="KW-1185">Reference proteome</keyword>
<evidence type="ECO:0000256" key="1">
    <source>
        <dbReference type="ARBA" id="ARBA00005189"/>
    </source>
</evidence>
<reference evidence="7 8" key="1">
    <citation type="submission" date="2020-03" db="EMBL/GenBank/DDBJ databases">
        <title>Roseomonas selenitidurans sp. nov. isolated from soil.</title>
        <authorList>
            <person name="Liu H."/>
        </authorList>
    </citation>
    <scope>NUCLEOTIDE SEQUENCE [LARGE SCALE GENOMIC DNA]</scope>
    <source>
        <strain evidence="7 8">JCM 15073</strain>
    </source>
</reference>
<comment type="caution">
    <text evidence="7">The sequence shown here is derived from an EMBL/GenBank/DDBJ whole genome shotgun (WGS) entry which is preliminary data.</text>
</comment>
<evidence type="ECO:0000313" key="8">
    <source>
        <dbReference type="Proteomes" id="UP000765160"/>
    </source>
</evidence>
<evidence type="ECO:0000256" key="3">
    <source>
        <dbReference type="ARBA" id="ARBA00023315"/>
    </source>
</evidence>
<keyword evidence="5" id="KW-0472">Membrane</keyword>
<evidence type="ECO:0000256" key="2">
    <source>
        <dbReference type="ARBA" id="ARBA00022679"/>
    </source>
</evidence>
<name>A0ABX1ESQ7_9PROT</name>
<dbReference type="PANTHER" id="PTHR10434:SF40">
    <property type="entry name" value="1-ACYL-SN-GLYCEROL-3-PHOSPHATE ACYLTRANSFERASE"/>
    <property type="match status" value="1"/>
</dbReference>
<dbReference type="Proteomes" id="UP000765160">
    <property type="component" value="Unassembled WGS sequence"/>
</dbReference>
<comment type="pathway">
    <text evidence="1">Lipid metabolism.</text>
</comment>
<feature type="region of interest" description="Disordered" evidence="4">
    <location>
        <begin position="228"/>
        <end position="250"/>
    </location>
</feature>
<dbReference type="CDD" id="cd07989">
    <property type="entry name" value="LPLAT_AGPAT-like"/>
    <property type="match status" value="1"/>
</dbReference>
<accession>A0ABX1ESQ7</accession>
<sequence>MIWLRSLVFNILFFGITAVVGFIAIPTLLMTRGAAVQVTRLWARLVILALRYTVGVRVEVRGWENLPPGGVVIAAKHQSAFDTIIWLSLLDRPAYVMKKELLSIPIYGWHARKAGMIPVDREGGGPALRSMLRAATAAVAEGRQVVIFPEGTRTPVGQRVAYQPGVVAIASGTGAPVVPVATDSGRVWGRRHFLKRPGLIRIVILPALPAGLNRARLLSSLQEQIESTTDRLMSEPQFGHPPEPVDKSVG</sequence>
<feature type="domain" description="Phospholipid/glycerol acyltransferase" evidence="6">
    <location>
        <begin position="71"/>
        <end position="185"/>
    </location>
</feature>
<keyword evidence="5" id="KW-1133">Transmembrane helix</keyword>